<feature type="transmembrane region" description="Helical" evidence="7">
    <location>
        <begin position="556"/>
        <end position="575"/>
    </location>
</feature>
<feature type="region of interest" description="Disordered" evidence="6">
    <location>
        <begin position="936"/>
        <end position="978"/>
    </location>
</feature>
<keyword evidence="3 7" id="KW-0812">Transmembrane</keyword>
<evidence type="ECO:0000256" key="7">
    <source>
        <dbReference type="SAM" id="Phobius"/>
    </source>
</evidence>
<feature type="compositionally biased region" description="Basic and acidic residues" evidence="6">
    <location>
        <begin position="1361"/>
        <end position="1381"/>
    </location>
</feature>
<feature type="region of interest" description="Disordered" evidence="6">
    <location>
        <begin position="1347"/>
        <end position="1390"/>
    </location>
</feature>
<dbReference type="EMBL" id="KE747827">
    <property type="protein sequence ID" value="RMZ71638.1"/>
    <property type="molecule type" value="Genomic_DNA"/>
</dbReference>
<dbReference type="GO" id="GO:0022857">
    <property type="term" value="F:transmembrane transporter activity"/>
    <property type="evidence" value="ECO:0007669"/>
    <property type="project" value="InterPro"/>
</dbReference>
<feature type="transmembrane region" description="Helical" evidence="7">
    <location>
        <begin position="123"/>
        <end position="149"/>
    </location>
</feature>
<feature type="transmembrane region" description="Helical" evidence="7">
    <location>
        <begin position="892"/>
        <end position="914"/>
    </location>
</feature>
<feature type="transmembrane region" description="Helical" evidence="7">
    <location>
        <begin position="826"/>
        <end position="848"/>
    </location>
</feature>
<feature type="region of interest" description="Disordered" evidence="6">
    <location>
        <begin position="216"/>
        <end position="249"/>
    </location>
</feature>
<feature type="transmembrane region" description="Helical" evidence="7">
    <location>
        <begin position="341"/>
        <end position="363"/>
    </location>
</feature>
<evidence type="ECO:0000256" key="1">
    <source>
        <dbReference type="ARBA" id="ARBA00004141"/>
    </source>
</evidence>
<evidence type="ECO:0000256" key="5">
    <source>
        <dbReference type="ARBA" id="ARBA00023136"/>
    </source>
</evidence>
<dbReference type="InterPro" id="IPR020846">
    <property type="entry name" value="MFS_dom"/>
</dbReference>
<organism evidence="9 10">
    <name type="scientific">Pyrenophora seminiperda CCB06</name>
    <dbReference type="NCBI Taxonomy" id="1302712"/>
    <lineage>
        <taxon>Eukaryota</taxon>
        <taxon>Fungi</taxon>
        <taxon>Dikarya</taxon>
        <taxon>Ascomycota</taxon>
        <taxon>Pezizomycotina</taxon>
        <taxon>Dothideomycetes</taxon>
        <taxon>Pleosporomycetidae</taxon>
        <taxon>Pleosporales</taxon>
        <taxon>Pleosporineae</taxon>
        <taxon>Pleosporaceae</taxon>
        <taxon>Pyrenophora</taxon>
    </lineage>
</organism>
<feature type="transmembrane region" description="Helical" evidence="7">
    <location>
        <begin position="760"/>
        <end position="779"/>
    </location>
</feature>
<gene>
    <name evidence="9" type="ORF">GMOD_00006776</name>
</gene>
<protein>
    <submittedName>
        <fullName evidence="9">Integral membrane</fullName>
    </submittedName>
</protein>
<evidence type="ECO:0000256" key="6">
    <source>
        <dbReference type="SAM" id="MobiDB-lite"/>
    </source>
</evidence>
<feature type="transmembrane region" description="Helical" evidence="7">
    <location>
        <begin position="799"/>
        <end position="820"/>
    </location>
</feature>
<dbReference type="Pfam" id="PF07690">
    <property type="entry name" value="MFS_1"/>
    <property type="match status" value="1"/>
</dbReference>
<feature type="transmembrane region" description="Helical" evidence="7">
    <location>
        <begin position="488"/>
        <end position="511"/>
    </location>
</feature>
<feature type="transmembrane region" description="Helical" evidence="7">
    <location>
        <begin position="713"/>
        <end position="740"/>
    </location>
</feature>
<dbReference type="PANTHER" id="PTHR23502:SF68">
    <property type="entry name" value="MULTIDRUG TRANSPORTER, PUTATIVE (AFU_ORTHOLOGUE AFUA_3G01120)-RELATED"/>
    <property type="match status" value="1"/>
</dbReference>
<dbReference type="OrthoDB" id="2603at2759"/>
<evidence type="ECO:0000256" key="2">
    <source>
        <dbReference type="ARBA" id="ARBA00008335"/>
    </source>
</evidence>
<feature type="transmembrane region" description="Helical" evidence="7">
    <location>
        <begin position="523"/>
        <end position="544"/>
    </location>
</feature>
<name>A0A3M7MB24_9PLEO</name>
<feature type="compositionally biased region" description="Polar residues" evidence="6">
    <location>
        <begin position="953"/>
        <end position="962"/>
    </location>
</feature>
<dbReference type="CDD" id="cd17323">
    <property type="entry name" value="MFS_Tpo1_MDR_like"/>
    <property type="match status" value="1"/>
</dbReference>
<feature type="transmembrane region" description="Helical" evidence="7">
    <location>
        <begin position="581"/>
        <end position="602"/>
    </location>
</feature>
<evidence type="ECO:0000259" key="8">
    <source>
        <dbReference type="PROSITE" id="PS50850"/>
    </source>
</evidence>
<evidence type="ECO:0000313" key="10">
    <source>
        <dbReference type="Proteomes" id="UP000265663"/>
    </source>
</evidence>
<dbReference type="Gene3D" id="1.20.1250.20">
    <property type="entry name" value="MFS general substrate transporter like domains"/>
    <property type="match status" value="1"/>
</dbReference>
<comment type="similarity">
    <text evidence="2">Belongs to the major facilitator superfamily.</text>
</comment>
<feature type="transmembrane region" description="Helical" evidence="7">
    <location>
        <begin position="264"/>
        <end position="285"/>
    </location>
</feature>
<feature type="compositionally biased region" description="Basic residues" evidence="6">
    <location>
        <begin position="218"/>
        <end position="239"/>
    </location>
</feature>
<keyword evidence="5 7" id="KW-0472">Membrane</keyword>
<evidence type="ECO:0000256" key="4">
    <source>
        <dbReference type="ARBA" id="ARBA00022989"/>
    </source>
</evidence>
<reference evidence="9 10" key="1">
    <citation type="journal article" date="2014" name="PLoS ONE">
        <title>De novo Genome Assembly of the Fungal Plant Pathogen Pyrenophora semeniperda.</title>
        <authorList>
            <person name="Soliai M.M."/>
            <person name="Meyer S.E."/>
            <person name="Udall J.A."/>
            <person name="Elzinga D.E."/>
            <person name="Hermansen R.A."/>
            <person name="Bodily P.M."/>
            <person name="Hart A.A."/>
            <person name="Coleman C.E."/>
        </authorList>
    </citation>
    <scope>NUCLEOTIDE SEQUENCE [LARGE SCALE GENOMIC DNA]</scope>
    <source>
        <strain evidence="9 10">CCB06</strain>
        <tissue evidence="9">Mycelium</tissue>
    </source>
</reference>
<evidence type="ECO:0000256" key="3">
    <source>
        <dbReference type="ARBA" id="ARBA00022692"/>
    </source>
</evidence>
<dbReference type="SUPFAM" id="SSF103473">
    <property type="entry name" value="MFS general substrate transporter"/>
    <property type="match status" value="1"/>
</dbReference>
<sequence>MAQPYMEPSHGPGAAHKPRRNNTFHAAREPGRHEAGLQLEHDGASGPLPFLNPTRAQYRHEARPDVRFKWTSRNDRKGRHAVAIVGKQAASWSEQTAPRPTSSFRTVARNIWRMLTYYPVWDISFDVAFVFTLGSVIWVINAFFVYLPLVQPGTEFKNEELYGGGITAFIGATVFDIGSFLLIAEAVNEGRSGCFGWVVEQALSHDGEEVGGMSIRPSKSRCAHPHAKRHGNRTGHTKAPKHEQQPGQRSWVWWPSNEELRTHYIHNLGFLASLAQLLGASIFWVAGLTALPGIYNNMSKTVAIIFYWTPQVVGGLGFIISGSLFMLETQSKWWKPAPRTLGWWVGAWNLVGGIGFTICPAFGYDSSSWAQYQSCLSTFWGSWAFLTGSALQWYESLEKFPVQVNGSSNSGGDLVQVHAKKAQSTLTTAAREEALQLCQKEELPSIPSHHDLSVASSSNSSAGLNIVDWQGEDDAANPRNFPPWRKTINMACIFYLSVVSPFTSSVVAPAMPDIMIEFASTDAYLSAFVLSVYVLGYAFGPLLISPLSEQYGRLPLYHAGNMIFTVCTLACGYANSLGMLAALRFIAGLGASNVLALGPSSLADLVAKEGRGQGMALIGIAITLGPAVSPTAGSYLNASHGWRWIFYLTALLSGAGTLLCMVCMSETYEPVLLRRKAAFLREQTGNKKLQAKLDAETGSSKLKAFCNAMVMPFTMLLFSGPIFFTSLLTAIGYGYLYILYTTLPNTFLDMYHWAPKKLGLAYLGIAVGNLLGMLGGSAVSDSLVRRRARKGDMRPELRLHPMIFWWPLVSIGLFVYAWTAQHAVHWIAPLLGTAIFGAGAMSSIFFTGNYILDAYPLHSASGMAACSVMRSLVGGLAPLFSHKMYQHMGVGWSFSLLALIALAFAPVPLVFYRFGEGWRGKERYGRRVESKAVSLGLPNNATADDMPRRQATTERSPLSATRSAEDVGDGEDHVSTLDPNLQEIIDEVTKGLMQDVVNELTKGLVRKMVDQGTEEDVQTNAEDITQGITKEMMDYTTEDTSGIVIDDANEGPTEVHSDHVTEGDIIGITLADSNPKTTSQPPPGYRSAAGPQKTTPHTPGTLYVKVGATESTQQGWSLPKTLLCQHSSYFDSMISRSGTTIDKMTFYEFAPRNFANFIHYMRSGIYSAALAPGDSALRPHIEACLLGAYLGAPRYCEAAIRALYNLLEPAARFEASSAAISQIQADDMAFVCKQADVSLIPLNVKNTEGHIGGLRCLFFDALAAHWMQRDVLGLIKLDNMDDEVLRPRGEAGNPRLVLRSAWLTIYRSVPDFRIAIRETRSWDDAERGKILKDVDMYLGMEGEWDDLEQSSDTAMEGESSDTLREAEDFTDDKEKGVDGEKIVGSASGDDDYDIISTVKQ</sequence>
<keyword evidence="4 7" id="KW-1133">Transmembrane helix</keyword>
<dbReference type="InterPro" id="IPR011701">
    <property type="entry name" value="MFS"/>
</dbReference>
<feature type="transmembrane region" description="Helical" evidence="7">
    <location>
        <begin position="614"/>
        <end position="632"/>
    </location>
</feature>
<feature type="region of interest" description="Disordered" evidence="6">
    <location>
        <begin position="1"/>
        <end position="20"/>
    </location>
</feature>
<dbReference type="Proteomes" id="UP000265663">
    <property type="component" value="Unassembled WGS sequence"/>
</dbReference>
<dbReference type="PROSITE" id="PS50850">
    <property type="entry name" value="MFS"/>
    <property type="match status" value="1"/>
</dbReference>
<feature type="transmembrane region" description="Helical" evidence="7">
    <location>
        <begin position="161"/>
        <end position="183"/>
    </location>
</feature>
<proteinExistence type="inferred from homology"/>
<feature type="domain" description="Major facilitator superfamily (MFS) profile" evidence="8">
    <location>
        <begin position="489"/>
        <end position="916"/>
    </location>
</feature>
<dbReference type="InterPro" id="IPR036259">
    <property type="entry name" value="MFS_trans_sf"/>
</dbReference>
<comment type="subcellular location">
    <subcellularLocation>
        <location evidence="1">Membrane</location>
        <topology evidence="1">Multi-pass membrane protein</topology>
    </subcellularLocation>
</comment>
<keyword evidence="10" id="KW-1185">Reference proteome</keyword>
<dbReference type="PANTHER" id="PTHR23502">
    <property type="entry name" value="MAJOR FACILITATOR SUPERFAMILY"/>
    <property type="match status" value="1"/>
</dbReference>
<feature type="region of interest" description="Disordered" evidence="6">
    <location>
        <begin position="1071"/>
        <end position="1098"/>
    </location>
</feature>
<feature type="transmembrane region" description="Helical" evidence="7">
    <location>
        <begin position="644"/>
        <end position="665"/>
    </location>
</feature>
<accession>A0A3M7MB24</accession>
<dbReference type="GO" id="GO:0016020">
    <property type="term" value="C:membrane"/>
    <property type="evidence" value="ECO:0007669"/>
    <property type="project" value="UniProtKB-SubCell"/>
</dbReference>
<evidence type="ECO:0000313" key="9">
    <source>
        <dbReference type="EMBL" id="RMZ71638.1"/>
    </source>
</evidence>
<feature type="transmembrane region" description="Helical" evidence="7">
    <location>
        <begin position="305"/>
        <end position="329"/>
    </location>
</feature>